<feature type="domain" description="Glucuronosyltransferase GumK N-terminal" evidence="1">
    <location>
        <begin position="5"/>
        <end position="182"/>
    </location>
</feature>
<reference evidence="2" key="1">
    <citation type="journal article" date="2021" name="PeerJ">
        <title>Extensive microbial diversity within the chicken gut microbiome revealed by metagenomics and culture.</title>
        <authorList>
            <person name="Gilroy R."/>
            <person name="Ravi A."/>
            <person name="Getino M."/>
            <person name="Pursley I."/>
            <person name="Horton D.L."/>
            <person name="Alikhan N.F."/>
            <person name="Baker D."/>
            <person name="Gharbi K."/>
            <person name="Hall N."/>
            <person name="Watson M."/>
            <person name="Adriaenssens E.M."/>
            <person name="Foster-Nyarko E."/>
            <person name="Jarju S."/>
            <person name="Secka A."/>
            <person name="Antonio M."/>
            <person name="Oren A."/>
            <person name="Chaudhuri R.R."/>
            <person name="La Ragione R."/>
            <person name="Hildebrand F."/>
            <person name="Pallen M.J."/>
        </authorList>
    </citation>
    <scope>NUCLEOTIDE SEQUENCE</scope>
    <source>
        <strain evidence="2">ChiGjej6B6-14162</strain>
    </source>
</reference>
<evidence type="ECO:0000313" key="2">
    <source>
        <dbReference type="EMBL" id="HIX74629.1"/>
    </source>
</evidence>
<name>A0A9D1X8F1_9BACT</name>
<proteinExistence type="predicted"/>
<dbReference type="InterPro" id="IPR054299">
    <property type="entry name" value="GumK_N"/>
</dbReference>
<dbReference type="Proteomes" id="UP000886740">
    <property type="component" value="Unassembled WGS sequence"/>
</dbReference>
<dbReference type="EMBL" id="DXEL01000044">
    <property type="protein sequence ID" value="HIX74629.1"/>
    <property type="molecule type" value="Genomic_DNA"/>
</dbReference>
<gene>
    <name evidence="2" type="ORF">H9977_06320</name>
</gene>
<organism evidence="2 3">
    <name type="scientific">Candidatus Parabacteroides intestinipullorum</name>
    <dbReference type="NCBI Taxonomy" id="2838723"/>
    <lineage>
        <taxon>Bacteria</taxon>
        <taxon>Pseudomonadati</taxon>
        <taxon>Bacteroidota</taxon>
        <taxon>Bacteroidia</taxon>
        <taxon>Bacteroidales</taxon>
        <taxon>Tannerellaceae</taxon>
        <taxon>Parabacteroides</taxon>
    </lineage>
</organism>
<dbReference type="AlphaFoldDB" id="A0A9D1X8F1"/>
<accession>A0A9D1X8F1</accession>
<dbReference type="Gene3D" id="3.40.50.2000">
    <property type="entry name" value="Glycogen Phosphorylase B"/>
    <property type="match status" value="1"/>
</dbReference>
<sequence length="392" mass="45509">MKITFVTFHNWKTKRQGGFHKFAERCSLEGHEVVFFSFPRPYYSVFKNDEIFNLSNFFKLVRGEVYTIKNDKGKVNSILNCTWPTLSVPGPLRKIFPKWLRQKMSLTSLSSFSSFYNSKLKGTDVFVFESCYGIFLLDKIKLFSPKAKIVYRPSDPLMINGRNEYVYTQEKYILKCASLVLLVNEQGLDLYIEKIPNFGDIINYRILSNGVDLAKFKLKYERPKELCLPNIALYVGAQMIDWDVIFYSAKIIPYINFVIVCPEKPNNSILSKINIYDNIKYISGIYPERVPGFITNSDVIIIPYPNMKDRMKTLGVIAKFYQAMAANKPIVAYNYSDVVKELGVIVTYDYDSFVLELSKAISNKEKVYYNIDLDTKDWSFVTSEFLNYIVEL</sequence>
<comment type="caution">
    <text evidence="2">The sequence shown here is derived from an EMBL/GenBank/DDBJ whole genome shotgun (WGS) entry which is preliminary data.</text>
</comment>
<dbReference type="Gene3D" id="3.40.50.11010">
    <property type="match status" value="1"/>
</dbReference>
<dbReference type="Pfam" id="PF22059">
    <property type="entry name" value="GumK_N"/>
    <property type="match status" value="1"/>
</dbReference>
<evidence type="ECO:0000313" key="3">
    <source>
        <dbReference type="Proteomes" id="UP000886740"/>
    </source>
</evidence>
<protein>
    <recommendedName>
        <fullName evidence="1">Glucuronosyltransferase GumK N-terminal domain-containing protein</fullName>
    </recommendedName>
</protein>
<reference evidence="2" key="2">
    <citation type="submission" date="2021-04" db="EMBL/GenBank/DDBJ databases">
        <authorList>
            <person name="Gilroy R."/>
        </authorList>
    </citation>
    <scope>NUCLEOTIDE SEQUENCE</scope>
    <source>
        <strain evidence="2">ChiGjej6B6-14162</strain>
    </source>
</reference>
<dbReference type="SUPFAM" id="SSF53756">
    <property type="entry name" value="UDP-Glycosyltransferase/glycogen phosphorylase"/>
    <property type="match status" value="1"/>
</dbReference>
<evidence type="ECO:0000259" key="1">
    <source>
        <dbReference type="Pfam" id="PF22059"/>
    </source>
</evidence>